<gene>
    <name evidence="1" type="ORF">C7I55_18285</name>
</gene>
<dbReference type="Proteomes" id="UP000241167">
    <property type="component" value="Unassembled WGS sequence"/>
</dbReference>
<dbReference type="OrthoDB" id="9797743at2"/>
<evidence type="ECO:0000313" key="1">
    <source>
        <dbReference type="EMBL" id="PSJ38596.1"/>
    </source>
</evidence>
<reference evidence="1 2" key="1">
    <citation type="submission" date="2018-03" db="EMBL/GenBank/DDBJ databases">
        <title>The draft genome of Sphingosinicella sp. GL-C-18.</title>
        <authorList>
            <person name="Liu L."/>
            <person name="Li L."/>
            <person name="Liang L."/>
            <person name="Zhang X."/>
            <person name="Wang T."/>
        </authorList>
    </citation>
    <scope>NUCLEOTIDE SEQUENCE [LARGE SCALE GENOMIC DNA]</scope>
    <source>
        <strain evidence="1 2">GL-C-18</strain>
    </source>
</reference>
<dbReference type="InterPro" id="IPR041492">
    <property type="entry name" value="HAD_2"/>
</dbReference>
<dbReference type="Pfam" id="PF13419">
    <property type="entry name" value="HAD_2"/>
    <property type="match status" value="1"/>
</dbReference>
<dbReference type="SUPFAM" id="SSF56784">
    <property type="entry name" value="HAD-like"/>
    <property type="match status" value="1"/>
</dbReference>
<dbReference type="InterPro" id="IPR023198">
    <property type="entry name" value="PGP-like_dom2"/>
</dbReference>
<dbReference type="PANTHER" id="PTHR43434">
    <property type="entry name" value="PHOSPHOGLYCOLATE PHOSPHATASE"/>
    <property type="match status" value="1"/>
</dbReference>
<organism evidence="1 2">
    <name type="scientific">Allosphingosinicella deserti</name>
    <dbReference type="NCBI Taxonomy" id="2116704"/>
    <lineage>
        <taxon>Bacteria</taxon>
        <taxon>Pseudomonadati</taxon>
        <taxon>Pseudomonadota</taxon>
        <taxon>Alphaproteobacteria</taxon>
        <taxon>Sphingomonadales</taxon>
        <taxon>Sphingomonadaceae</taxon>
        <taxon>Allosphingosinicella</taxon>
    </lineage>
</organism>
<dbReference type="AlphaFoldDB" id="A0A2P7QKW7"/>
<evidence type="ECO:0000313" key="2">
    <source>
        <dbReference type="Proteomes" id="UP000241167"/>
    </source>
</evidence>
<dbReference type="SFLD" id="SFLDG01135">
    <property type="entry name" value="C1.5.6:_HAD__Beta-PGM__Phospha"/>
    <property type="match status" value="1"/>
</dbReference>
<dbReference type="EMBL" id="PXYI01000006">
    <property type="protein sequence ID" value="PSJ38596.1"/>
    <property type="molecule type" value="Genomic_DNA"/>
</dbReference>
<dbReference type="GO" id="GO:0006281">
    <property type="term" value="P:DNA repair"/>
    <property type="evidence" value="ECO:0007669"/>
    <property type="project" value="TreeGrafter"/>
</dbReference>
<comment type="caution">
    <text evidence="1">The sequence shown here is derived from an EMBL/GenBank/DDBJ whole genome shotgun (WGS) entry which is preliminary data.</text>
</comment>
<dbReference type="InterPro" id="IPR023214">
    <property type="entry name" value="HAD_sf"/>
</dbReference>
<dbReference type="GO" id="GO:0005829">
    <property type="term" value="C:cytosol"/>
    <property type="evidence" value="ECO:0007669"/>
    <property type="project" value="TreeGrafter"/>
</dbReference>
<dbReference type="SFLD" id="SFLDG01129">
    <property type="entry name" value="C1.5:_HAD__Beta-PGM__Phosphata"/>
    <property type="match status" value="1"/>
</dbReference>
<accession>A0A2P7QKW7</accession>
<keyword evidence="2" id="KW-1185">Reference proteome</keyword>
<keyword evidence="1" id="KW-0378">Hydrolase</keyword>
<dbReference type="InterPro" id="IPR036412">
    <property type="entry name" value="HAD-like_sf"/>
</dbReference>
<protein>
    <submittedName>
        <fullName evidence="1">HAD family hydrolase</fullName>
    </submittedName>
</protein>
<dbReference type="GO" id="GO:0008967">
    <property type="term" value="F:phosphoglycolate phosphatase activity"/>
    <property type="evidence" value="ECO:0007669"/>
    <property type="project" value="TreeGrafter"/>
</dbReference>
<proteinExistence type="predicted"/>
<name>A0A2P7QKW7_9SPHN</name>
<dbReference type="PANTHER" id="PTHR43434:SF16">
    <property type="entry name" value="BLL8046 PROTEIN"/>
    <property type="match status" value="1"/>
</dbReference>
<dbReference type="Gene3D" id="1.10.150.240">
    <property type="entry name" value="Putative phosphatase, domain 2"/>
    <property type="match status" value="1"/>
</dbReference>
<dbReference type="InterPro" id="IPR050155">
    <property type="entry name" value="HAD-like_hydrolase_sf"/>
</dbReference>
<dbReference type="Gene3D" id="3.40.50.1000">
    <property type="entry name" value="HAD superfamily/HAD-like"/>
    <property type="match status" value="1"/>
</dbReference>
<sequence length="233" mass="24595">MRAALFDVDGTLVDTNDLHAAAWQEAFRHFGQEISLEVIREQIGKGGDNLIPTLLGDVSDDRRESIEEFRGTLFMQRYLARAVPFPGVRDLFERLVADDVKIVLASSAGGEEVAHHLSLIGCEDLVFATTSRDDAESSKPCPDIFAAALGKIAPLGADQAVVIGDTPWDAIAAAGAGVRMIGVRSGGFSDESLTEAGAFALFDGPRDLLARYADGPFAASASSSVRAGADVDA</sequence>
<dbReference type="SFLD" id="SFLDS00003">
    <property type="entry name" value="Haloacid_Dehalogenase"/>
    <property type="match status" value="1"/>
</dbReference>